<reference evidence="5" key="1">
    <citation type="submission" date="2021-01" db="EMBL/GenBank/DDBJ databases">
        <authorList>
            <person name="Corre E."/>
            <person name="Pelletier E."/>
            <person name="Niang G."/>
            <person name="Scheremetjew M."/>
            <person name="Finn R."/>
            <person name="Kale V."/>
            <person name="Holt S."/>
            <person name="Cochrane G."/>
            <person name="Meng A."/>
            <person name="Brown T."/>
            <person name="Cohen L."/>
        </authorList>
    </citation>
    <scope>NUCLEOTIDE SEQUENCE</scope>
    <source>
        <strain evidence="5">CCMP722</strain>
    </source>
</reference>
<gene>
    <name evidence="5" type="ORF">POBO1169_LOCUS14143</name>
</gene>
<evidence type="ECO:0000256" key="4">
    <source>
        <dbReference type="ARBA" id="ARBA00022840"/>
    </source>
</evidence>
<dbReference type="GO" id="GO:0005524">
    <property type="term" value="F:ATP binding"/>
    <property type="evidence" value="ECO:0007669"/>
    <property type="project" value="UniProtKB-KW"/>
</dbReference>
<evidence type="ECO:0000256" key="3">
    <source>
        <dbReference type="ARBA" id="ARBA00022777"/>
    </source>
</evidence>
<dbReference type="PANTHER" id="PTHR42833:SF4">
    <property type="entry name" value="URIDYLATE KINASE PUMPKIN, CHLOROPLASTIC"/>
    <property type="match status" value="1"/>
</dbReference>
<dbReference type="SUPFAM" id="SSF53633">
    <property type="entry name" value="Carbamate kinase-like"/>
    <property type="match status" value="1"/>
</dbReference>
<keyword evidence="2" id="KW-0547">Nucleotide-binding</keyword>
<dbReference type="AlphaFoldDB" id="A0A7S0RII2"/>
<accession>A0A7S0RII2</accession>
<sequence>MAATRACVSGGLVLASSRPSSSRHTSSSAVAHANISSARRQGCALFNHGAHKLIMPALQRPNLRRKLRIWAIDTARTGVDAREKDNRGYKWDRVLLKVSGEALAGDDGFGIDNSMVQHVAEEIAVACMKGVQVA</sequence>
<keyword evidence="1" id="KW-0808">Transferase</keyword>
<keyword evidence="3" id="KW-0418">Kinase</keyword>
<dbReference type="PANTHER" id="PTHR42833">
    <property type="entry name" value="URIDYLATE KINASE"/>
    <property type="match status" value="1"/>
</dbReference>
<organism evidence="5">
    <name type="scientific">Pyramimonas obovata</name>
    <dbReference type="NCBI Taxonomy" id="1411642"/>
    <lineage>
        <taxon>Eukaryota</taxon>
        <taxon>Viridiplantae</taxon>
        <taxon>Chlorophyta</taxon>
        <taxon>Pyramimonadophyceae</taxon>
        <taxon>Pyramimonadales</taxon>
        <taxon>Pyramimonadaceae</taxon>
        <taxon>Pyramimonas</taxon>
        <taxon>Pyramimonas incertae sedis</taxon>
    </lineage>
</organism>
<proteinExistence type="predicted"/>
<evidence type="ECO:0000256" key="2">
    <source>
        <dbReference type="ARBA" id="ARBA00022741"/>
    </source>
</evidence>
<keyword evidence="4" id="KW-0067">ATP-binding</keyword>
<name>A0A7S0RII2_9CHLO</name>
<feature type="non-terminal residue" evidence="5">
    <location>
        <position position="134"/>
    </location>
</feature>
<dbReference type="InterPro" id="IPR036393">
    <property type="entry name" value="AceGlu_kinase-like_sf"/>
</dbReference>
<dbReference type="GO" id="GO:0006225">
    <property type="term" value="P:UDP biosynthetic process"/>
    <property type="evidence" value="ECO:0007669"/>
    <property type="project" value="TreeGrafter"/>
</dbReference>
<dbReference type="EMBL" id="HBFA01027907">
    <property type="protein sequence ID" value="CAD8678567.1"/>
    <property type="molecule type" value="Transcribed_RNA"/>
</dbReference>
<protein>
    <submittedName>
        <fullName evidence="5">Uncharacterized protein</fullName>
    </submittedName>
</protein>
<dbReference type="Gene3D" id="3.40.1160.10">
    <property type="entry name" value="Acetylglutamate kinase-like"/>
    <property type="match status" value="1"/>
</dbReference>
<evidence type="ECO:0000313" key="5">
    <source>
        <dbReference type="EMBL" id="CAD8678567.1"/>
    </source>
</evidence>
<dbReference type="GO" id="GO:0033862">
    <property type="term" value="F:UMP kinase activity"/>
    <property type="evidence" value="ECO:0007669"/>
    <property type="project" value="TreeGrafter"/>
</dbReference>
<evidence type="ECO:0000256" key="1">
    <source>
        <dbReference type="ARBA" id="ARBA00022679"/>
    </source>
</evidence>